<sequence length="168" mass="16993">MASPASSTTTTAKVTSKKATTIAKATTTAKATTVTGALPHTFTVSPPSITSIFDPPSSCFNQAYLVTTTSSSKVLRIFPGFQAACYPPGISAGTTFSPGICPSGFEQVAVTVFRPSQTDAVSGASGSVSAATVTTTGTRTGEAQTEATCCPRSVPIPVVPSFTLLTMV</sequence>
<dbReference type="EMBL" id="MU004232">
    <property type="protein sequence ID" value="KAF2672526.1"/>
    <property type="molecule type" value="Genomic_DNA"/>
</dbReference>
<evidence type="ECO:0000313" key="2">
    <source>
        <dbReference type="Proteomes" id="UP000799302"/>
    </source>
</evidence>
<accession>A0A6A6ULH5</accession>
<keyword evidence="2" id="KW-1185">Reference proteome</keyword>
<name>A0A6A6ULH5_9PEZI</name>
<evidence type="ECO:0000313" key="1">
    <source>
        <dbReference type="EMBL" id="KAF2672526.1"/>
    </source>
</evidence>
<proteinExistence type="predicted"/>
<dbReference type="Proteomes" id="UP000799302">
    <property type="component" value="Unassembled WGS sequence"/>
</dbReference>
<dbReference type="OrthoDB" id="4770059at2759"/>
<dbReference type="AlphaFoldDB" id="A0A6A6ULH5"/>
<reference evidence="1" key="1">
    <citation type="journal article" date="2020" name="Stud. Mycol.">
        <title>101 Dothideomycetes genomes: a test case for predicting lifestyles and emergence of pathogens.</title>
        <authorList>
            <person name="Haridas S."/>
            <person name="Albert R."/>
            <person name="Binder M."/>
            <person name="Bloem J."/>
            <person name="Labutti K."/>
            <person name="Salamov A."/>
            <person name="Andreopoulos B."/>
            <person name="Baker S."/>
            <person name="Barry K."/>
            <person name="Bills G."/>
            <person name="Bluhm B."/>
            <person name="Cannon C."/>
            <person name="Castanera R."/>
            <person name="Culley D."/>
            <person name="Daum C."/>
            <person name="Ezra D."/>
            <person name="Gonzalez J."/>
            <person name="Henrissat B."/>
            <person name="Kuo A."/>
            <person name="Liang C."/>
            <person name="Lipzen A."/>
            <person name="Lutzoni F."/>
            <person name="Magnuson J."/>
            <person name="Mondo S."/>
            <person name="Nolan M."/>
            <person name="Ohm R."/>
            <person name="Pangilinan J."/>
            <person name="Park H.-J."/>
            <person name="Ramirez L."/>
            <person name="Alfaro M."/>
            <person name="Sun H."/>
            <person name="Tritt A."/>
            <person name="Yoshinaga Y."/>
            <person name="Zwiers L.-H."/>
            <person name="Turgeon B."/>
            <person name="Goodwin S."/>
            <person name="Spatafora J."/>
            <person name="Crous P."/>
            <person name="Grigoriev I."/>
        </authorList>
    </citation>
    <scope>NUCLEOTIDE SEQUENCE</scope>
    <source>
        <strain evidence="1">CBS 115976</strain>
    </source>
</reference>
<protein>
    <submittedName>
        <fullName evidence="1">Uncharacterized protein</fullName>
    </submittedName>
</protein>
<gene>
    <name evidence="1" type="ORF">BT63DRAFT_198487</name>
</gene>
<organism evidence="1 2">
    <name type="scientific">Microthyrium microscopicum</name>
    <dbReference type="NCBI Taxonomy" id="703497"/>
    <lineage>
        <taxon>Eukaryota</taxon>
        <taxon>Fungi</taxon>
        <taxon>Dikarya</taxon>
        <taxon>Ascomycota</taxon>
        <taxon>Pezizomycotina</taxon>
        <taxon>Dothideomycetes</taxon>
        <taxon>Dothideomycetes incertae sedis</taxon>
        <taxon>Microthyriales</taxon>
        <taxon>Microthyriaceae</taxon>
        <taxon>Microthyrium</taxon>
    </lineage>
</organism>